<evidence type="ECO:0000313" key="3">
    <source>
        <dbReference type="Proteomes" id="UP001291653"/>
    </source>
</evidence>
<feature type="region of interest" description="Disordered" evidence="1">
    <location>
        <begin position="164"/>
        <end position="247"/>
    </location>
</feature>
<keyword evidence="3" id="KW-1185">Reference proteome</keyword>
<organism evidence="2 3">
    <name type="scientific">Streptomyces yaizuensis</name>
    <dbReference type="NCBI Taxonomy" id="2989713"/>
    <lineage>
        <taxon>Bacteria</taxon>
        <taxon>Bacillati</taxon>
        <taxon>Actinomycetota</taxon>
        <taxon>Actinomycetes</taxon>
        <taxon>Kitasatosporales</taxon>
        <taxon>Streptomycetaceae</taxon>
        <taxon>Streptomyces</taxon>
    </lineage>
</organism>
<feature type="compositionally biased region" description="Basic residues" evidence="1">
    <location>
        <begin position="165"/>
        <end position="185"/>
    </location>
</feature>
<gene>
    <name evidence="2" type="ORF">SYYSPA8_21495</name>
</gene>
<evidence type="ECO:0000313" key="2">
    <source>
        <dbReference type="EMBL" id="GLF96918.1"/>
    </source>
</evidence>
<dbReference type="EMBL" id="BSBI01000009">
    <property type="protein sequence ID" value="GLF96918.1"/>
    <property type="molecule type" value="Genomic_DNA"/>
</dbReference>
<proteinExistence type="predicted"/>
<dbReference type="RefSeq" id="WP_323448935.1">
    <property type="nucleotide sequence ID" value="NZ_BSBI01000009.1"/>
</dbReference>
<dbReference type="Proteomes" id="UP001291653">
    <property type="component" value="Unassembled WGS sequence"/>
</dbReference>
<name>A0ABQ5P2U0_9ACTN</name>
<comment type="caution">
    <text evidence="2">The sequence shown here is derived from an EMBL/GenBank/DDBJ whole genome shotgun (WGS) entry which is preliminary data.</text>
</comment>
<accession>A0ABQ5P2U0</accession>
<evidence type="ECO:0000256" key="1">
    <source>
        <dbReference type="SAM" id="MobiDB-lite"/>
    </source>
</evidence>
<sequence>MDEWREVPANRLDAWADEVVAGLDAHEDVDRALRYALRRRPSLREENGARMADAVRAAALGLGPAACALAAGVSERLLGNWLARDASFAAAMAAARELAGGQGAGGRPGPAGPALHPAGLRVLLKALRAGSLHAPAAALIGLSGRALYRLRRESPEIAALVAAARRARPRKTDRRGGPGRRRYRLVRLDETALPSGSPVPGPRISPDADPADPVDRVDPAGPAGPVDLRDAPTGLGGRRVPGVPPGR</sequence>
<reference evidence="2 3" key="1">
    <citation type="submission" date="2022-10" db="EMBL/GenBank/DDBJ databases">
        <title>Draft genome sequence of Streptomyces sp. YSPA8.</title>
        <authorList>
            <person name="Moriuchi R."/>
            <person name="Dohra H."/>
            <person name="Yamamura H."/>
            <person name="Kodani S."/>
        </authorList>
    </citation>
    <scope>NUCLEOTIDE SEQUENCE [LARGE SCALE GENOMIC DNA]</scope>
    <source>
        <strain evidence="2 3">YSPA8</strain>
    </source>
</reference>
<protein>
    <submittedName>
        <fullName evidence="2">Uncharacterized protein</fullName>
    </submittedName>
</protein>